<evidence type="ECO:0000313" key="1">
    <source>
        <dbReference type="EMBL" id="GGM82548.1"/>
    </source>
</evidence>
<name>A0A8J3CK81_9PSEU</name>
<organism evidence="1 2">
    <name type="scientific">Longimycelium tulufanense</name>
    <dbReference type="NCBI Taxonomy" id="907463"/>
    <lineage>
        <taxon>Bacteria</taxon>
        <taxon>Bacillati</taxon>
        <taxon>Actinomycetota</taxon>
        <taxon>Actinomycetes</taxon>
        <taxon>Pseudonocardiales</taxon>
        <taxon>Pseudonocardiaceae</taxon>
        <taxon>Longimycelium</taxon>
    </lineage>
</organism>
<gene>
    <name evidence="1" type="ORF">GCM10012275_61420</name>
</gene>
<comment type="caution">
    <text evidence="1">The sequence shown here is derived from an EMBL/GenBank/DDBJ whole genome shotgun (WGS) entry which is preliminary data.</text>
</comment>
<keyword evidence="2" id="KW-1185">Reference proteome</keyword>
<reference evidence="1" key="1">
    <citation type="journal article" date="2014" name="Int. J. Syst. Evol. Microbiol.">
        <title>Complete genome sequence of Corynebacterium casei LMG S-19264T (=DSM 44701T), isolated from a smear-ripened cheese.</title>
        <authorList>
            <consortium name="US DOE Joint Genome Institute (JGI-PGF)"/>
            <person name="Walter F."/>
            <person name="Albersmeier A."/>
            <person name="Kalinowski J."/>
            <person name="Ruckert C."/>
        </authorList>
    </citation>
    <scope>NUCLEOTIDE SEQUENCE</scope>
    <source>
        <strain evidence="1">CGMCC 4.5737</strain>
    </source>
</reference>
<proteinExistence type="predicted"/>
<dbReference type="EMBL" id="BMMK01000057">
    <property type="protein sequence ID" value="GGM82548.1"/>
    <property type="molecule type" value="Genomic_DNA"/>
</dbReference>
<evidence type="ECO:0000313" key="2">
    <source>
        <dbReference type="Proteomes" id="UP000637578"/>
    </source>
</evidence>
<accession>A0A8J3CK81</accession>
<reference evidence="1" key="2">
    <citation type="submission" date="2020-09" db="EMBL/GenBank/DDBJ databases">
        <authorList>
            <person name="Sun Q."/>
            <person name="Zhou Y."/>
        </authorList>
    </citation>
    <scope>NUCLEOTIDE SEQUENCE</scope>
    <source>
        <strain evidence="1">CGMCC 4.5737</strain>
    </source>
</reference>
<dbReference type="Proteomes" id="UP000637578">
    <property type="component" value="Unassembled WGS sequence"/>
</dbReference>
<sequence length="70" mass="8007">MAALAAEPPNWLTKIRARPPAHMRPLPREARLPELPRLTWYPLRESLAWLERAGMTPRYEVLAAAPHTAE</sequence>
<dbReference type="AlphaFoldDB" id="A0A8J3CK81"/>
<protein>
    <submittedName>
        <fullName evidence="1">Uncharacterized protein</fullName>
    </submittedName>
</protein>